<evidence type="ECO:0000256" key="12">
    <source>
        <dbReference type="RuleBase" id="RU000685"/>
    </source>
</evidence>
<evidence type="ECO:0000313" key="18">
    <source>
        <dbReference type="RefSeq" id="XP_032808507.1"/>
    </source>
</evidence>
<feature type="region of interest" description="Disordered" evidence="14">
    <location>
        <begin position="184"/>
        <end position="204"/>
    </location>
</feature>
<dbReference type="InterPro" id="IPR018039">
    <property type="entry name" value="IF_conserved"/>
</dbReference>
<evidence type="ECO:0000256" key="10">
    <source>
        <dbReference type="ARBA" id="ARBA00033132"/>
    </source>
</evidence>
<evidence type="ECO:0000256" key="5">
    <source>
        <dbReference type="ARBA" id="ARBA00022754"/>
    </source>
</evidence>
<dbReference type="FunFam" id="1.20.5.500:FF:000001">
    <property type="entry name" value="Type II keratin 23"/>
    <property type="match status" value="1"/>
</dbReference>
<dbReference type="GO" id="GO:0030424">
    <property type="term" value="C:axon"/>
    <property type="evidence" value="ECO:0007669"/>
    <property type="project" value="UniProtKB-SubCell"/>
</dbReference>
<protein>
    <recommendedName>
        <fullName evidence="3">Neurofilament light polypeptide</fullName>
    </recommendedName>
    <alternativeName>
        <fullName evidence="10">Neurofilament triplet L protein</fullName>
    </alternativeName>
</protein>
<evidence type="ECO:0000313" key="17">
    <source>
        <dbReference type="RefSeq" id="XP_032808506.1"/>
    </source>
</evidence>
<keyword evidence="4" id="KW-0963">Cytoplasm</keyword>
<evidence type="ECO:0000256" key="9">
    <source>
        <dbReference type="ARBA" id="ARBA00023273"/>
    </source>
</evidence>
<dbReference type="RefSeq" id="XP_032808507.1">
    <property type="nucleotide sequence ID" value="XM_032952616.1"/>
</dbReference>
<organism evidence="16 18">
    <name type="scientific">Petromyzon marinus</name>
    <name type="common">Sea lamprey</name>
    <dbReference type="NCBI Taxonomy" id="7757"/>
    <lineage>
        <taxon>Eukaryota</taxon>
        <taxon>Metazoa</taxon>
        <taxon>Chordata</taxon>
        <taxon>Craniata</taxon>
        <taxon>Vertebrata</taxon>
        <taxon>Cyclostomata</taxon>
        <taxon>Hyperoartia</taxon>
        <taxon>Petromyzontiformes</taxon>
        <taxon>Petromyzontidae</taxon>
        <taxon>Petromyzon</taxon>
    </lineage>
</organism>
<sequence length="475" mass="53196">MSSYTSDSAVTSIYRRHFGEALKYRPSYEMPGYRASSAYGGARSASAASTYGAPPRRAGHTRFSAGYSLGASSSIDTVDLSQAESVGSELRQVRRHEKEQLQGLNDRFAGFIERVHELEQQNKVLEAELMILRQKEEKPSNVKRLYEQEIAELRALAEECRGECAGAGGAREQAEAVLAAIRAKHEEERRRREESEAALDEARKAADEEAARRAALEQKLGSLLDEIGFLKRVQREEISELQAQIQSAHITVEMGTSQPDLTSALREIRSQYEVLAAKNMQVAEEWFKSKFTALSDTASRNTEAMHVTREELSEFRRHVQHRTLEAEALKDIIESLEKQIQEHDARHQGEIEALQEGIAELETELQSAKNEMSRYLRDYQDLLNVKMALDIEIAAYRKLLEGEESRLVTAKLPAMLVSGGGGGGGFLQQSRPARTSMQMPSKYLGLYDFYGGFPLRGDEGGDSFESFVFSKRKGN</sequence>
<dbReference type="Gene3D" id="1.20.5.1160">
    <property type="entry name" value="Vasodilator-stimulated phosphoprotein"/>
    <property type="match status" value="1"/>
</dbReference>
<keyword evidence="5 12" id="KW-0403">Intermediate filament</keyword>
<name>A0AAJ7WST3_PETMA</name>
<evidence type="ECO:0000256" key="8">
    <source>
        <dbReference type="ARBA" id="ARBA00023212"/>
    </source>
</evidence>
<feature type="domain" description="IF rod" evidence="15">
    <location>
        <begin position="97"/>
        <end position="407"/>
    </location>
</feature>
<keyword evidence="6" id="KW-0007">Acetylation</keyword>
<dbReference type="PANTHER" id="PTHR45652">
    <property type="entry name" value="GLIAL FIBRILLARY ACIDIC PROTEIN"/>
    <property type="match status" value="1"/>
</dbReference>
<evidence type="ECO:0000256" key="6">
    <source>
        <dbReference type="ARBA" id="ARBA00022990"/>
    </source>
</evidence>
<dbReference type="Gene3D" id="1.20.5.500">
    <property type="entry name" value="Single helix bin"/>
    <property type="match status" value="1"/>
</dbReference>
<dbReference type="InterPro" id="IPR050405">
    <property type="entry name" value="Intermediate_filament"/>
</dbReference>
<dbReference type="SMART" id="SM01391">
    <property type="entry name" value="Filament"/>
    <property type="match status" value="1"/>
</dbReference>
<dbReference type="GO" id="GO:0005737">
    <property type="term" value="C:cytoplasm"/>
    <property type="evidence" value="ECO:0007669"/>
    <property type="project" value="TreeGrafter"/>
</dbReference>
<dbReference type="SUPFAM" id="SSF58100">
    <property type="entry name" value="Bacterial hemolysins"/>
    <property type="match status" value="1"/>
</dbReference>
<comment type="subcellular location">
    <subcellularLocation>
        <location evidence="2">Cell projection</location>
        <location evidence="2">Axon</location>
    </subcellularLocation>
    <subcellularLocation>
        <location evidence="1">Cytoplasm</location>
        <location evidence="1">Cytoskeleton</location>
    </subcellularLocation>
</comment>
<dbReference type="PROSITE" id="PS00226">
    <property type="entry name" value="IF_ROD_1"/>
    <property type="match status" value="1"/>
</dbReference>
<dbReference type="AlphaFoldDB" id="A0AAJ7WST3"/>
<dbReference type="Pfam" id="PF04732">
    <property type="entry name" value="Filament_head"/>
    <property type="match status" value="1"/>
</dbReference>
<dbReference type="GO" id="GO:0033693">
    <property type="term" value="P:neurofilament bundle assembly"/>
    <property type="evidence" value="ECO:0007669"/>
    <property type="project" value="TreeGrafter"/>
</dbReference>
<comment type="similarity">
    <text evidence="11 12">Belongs to the intermediate filament family.</text>
</comment>
<reference evidence="17 18" key="1">
    <citation type="submission" date="2025-04" db="UniProtKB">
        <authorList>
            <consortium name="RefSeq"/>
        </authorList>
    </citation>
    <scope>IDENTIFICATION</scope>
    <source>
        <tissue evidence="17 18">Sperm</tissue>
    </source>
</reference>
<evidence type="ECO:0000256" key="11">
    <source>
        <dbReference type="ARBA" id="ARBA00061646"/>
    </source>
</evidence>
<evidence type="ECO:0000256" key="4">
    <source>
        <dbReference type="ARBA" id="ARBA00022490"/>
    </source>
</evidence>
<evidence type="ECO:0000256" key="14">
    <source>
        <dbReference type="SAM" id="MobiDB-lite"/>
    </source>
</evidence>
<proteinExistence type="inferred from homology"/>
<dbReference type="FunFam" id="1.20.5.170:FF:000002">
    <property type="entry name" value="Type I keratin KA11"/>
    <property type="match status" value="1"/>
</dbReference>
<keyword evidence="9" id="KW-0966">Cell projection</keyword>
<evidence type="ECO:0000256" key="1">
    <source>
        <dbReference type="ARBA" id="ARBA00004245"/>
    </source>
</evidence>
<gene>
    <name evidence="17 18" type="primary">LOC116941492</name>
</gene>
<dbReference type="PANTHER" id="PTHR45652:SF8">
    <property type="entry name" value="NEUROFILAMENT LIGHT POLYPEPTIDE"/>
    <property type="match status" value="1"/>
</dbReference>
<keyword evidence="8" id="KW-0206">Cytoskeleton</keyword>
<dbReference type="GO" id="GO:0005882">
    <property type="term" value="C:intermediate filament"/>
    <property type="evidence" value="ECO:0007669"/>
    <property type="project" value="UniProtKB-KW"/>
</dbReference>
<keyword evidence="7 13" id="KW-0175">Coiled coil</keyword>
<dbReference type="Gene3D" id="1.20.5.170">
    <property type="match status" value="1"/>
</dbReference>
<dbReference type="RefSeq" id="XP_032808506.1">
    <property type="nucleotide sequence ID" value="XM_032952615.1"/>
</dbReference>
<evidence type="ECO:0000313" key="16">
    <source>
        <dbReference type="Proteomes" id="UP001318040"/>
    </source>
</evidence>
<dbReference type="Pfam" id="PF00038">
    <property type="entry name" value="Filament"/>
    <property type="match status" value="1"/>
</dbReference>
<evidence type="ECO:0000256" key="13">
    <source>
        <dbReference type="SAM" id="Coils"/>
    </source>
</evidence>
<evidence type="ECO:0000256" key="3">
    <source>
        <dbReference type="ARBA" id="ARBA00019275"/>
    </source>
</evidence>
<evidence type="ECO:0000256" key="2">
    <source>
        <dbReference type="ARBA" id="ARBA00004489"/>
    </source>
</evidence>
<dbReference type="Proteomes" id="UP001318040">
    <property type="component" value="Chromosome 12"/>
</dbReference>
<dbReference type="PROSITE" id="PS51842">
    <property type="entry name" value="IF_ROD_2"/>
    <property type="match status" value="1"/>
</dbReference>
<evidence type="ECO:0000259" key="15">
    <source>
        <dbReference type="PROSITE" id="PS51842"/>
    </source>
</evidence>
<dbReference type="SUPFAM" id="SSF64593">
    <property type="entry name" value="Intermediate filament protein, coiled coil region"/>
    <property type="match status" value="2"/>
</dbReference>
<dbReference type="FunFam" id="1.20.5.1160:FF:000001">
    <property type="entry name" value="Keratin type II"/>
    <property type="match status" value="1"/>
</dbReference>
<evidence type="ECO:0000256" key="7">
    <source>
        <dbReference type="ARBA" id="ARBA00023054"/>
    </source>
</evidence>
<feature type="coiled-coil region" evidence="13">
    <location>
        <begin position="319"/>
        <end position="385"/>
    </location>
</feature>
<accession>A0AAJ7WST3</accession>
<keyword evidence="16" id="KW-1185">Reference proteome</keyword>
<dbReference type="InterPro" id="IPR006821">
    <property type="entry name" value="Intermed_filament_DNA-bd"/>
</dbReference>
<dbReference type="GO" id="GO:0099160">
    <property type="term" value="C:postsynaptic intermediate filament cytoskeleton"/>
    <property type="evidence" value="ECO:0007669"/>
    <property type="project" value="TreeGrafter"/>
</dbReference>
<dbReference type="GO" id="GO:0099184">
    <property type="term" value="F:structural constituent of postsynaptic intermediate filament cytoskeleton"/>
    <property type="evidence" value="ECO:0007669"/>
    <property type="project" value="TreeGrafter"/>
</dbReference>
<dbReference type="InterPro" id="IPR039008">
    <property type="entry name" value="IF_rod_dom"/>
</dbReference>